<dbReference type="EMBL" id="CASHSV030000823">
    <property type="protein sequence ID" value="CAJ2679600.1"/>
    <property type="molecule type" value="Genomic_DNA"/>
</dbReference>
<sequence>MAKSGNLVSQRSLSSIFNPCHTAAKVKTFMLLSQFHTNNNSSVSVTITASTIRKDNYSPLIGKNTSRATRRLITISPADGKYQGEWTSNHHVSLRDLHLQDLIEVEEDPRKNAQVVVNLSVQKHASFGLSVDARITTSFTSKCSNCASLYCRQIDAKFNVWVLRDTTREKRKTPLPEIGDDPYVIYTRPGFEVELDSIVHDAIRLNSAINDTCSELCEKSEGTTIECKIFKKIQIQLDKVRLLLINDGRNYWSSRKQFYDSWQYEEFSV</sequence>
<dbReference type="Proteomes" id="UP001177021">
    <property type="component" value="Unassembled WGS sequence"/>
</dbReference>
<evidence type="ECO:0000313" key="2">
    <source>
        <dbReference type="Proteomes" id="UP001177021"/>
    </source>
</evidence>
<evidence type="ECO:0000313" key="1">
    <source>
        <dbReference type="EMBL" id="CAJ2679600.1"/>
    </source>
</evidence>
<keyword evidence="2" id="KW-1185">Reference proteome</keyword>
<proteinExistence type="predicted"/>
<reference evidence="1" key="1">
    <citation type="submission" date="2023-10" db="EMBL/GenBank/DDBJ databases">
        <authorList>
            <person name="Rodriguez Cubillos JULIANA M."/>
            <person name="De Vega J."/>
        </authorList>
    </citation>
    <scope>NUCLEOTIDE SEQUENCE</scope>
</reference>
<comment type="caution">
    <text evidence="1">The sequence shown here is derived from an EMBL/GenBank/DDBJ whole genome shotgun (WGS) entry which is preliminary data.</text>
</comment>
<protein>
    <submittedName>
        <fullName evidence="1">Uncharacterized protein</fullName>
    </submittedName>
</protein>
<gene>
    <name evidence="1" type="ORF">MILVUS5_LOCUS41667</name>
</gene>
<name>A0ACB0MDX6_TRIPR</name>
<accession>A0ACB0MDX6</accession>
<organism evidence="1 2">
    <name type="scientific">Trifolium pratense</name>
    <name type="common">Red clover</name>
    <dbReference type="NCBI Taxonomy" id="57577"/>
    <lineage>
        <taxon>Eukaryota</taxon>
        <taxon>Viridiplantae</taxon>
        <taxon>Streptophyta</taxon>
        <taxon>Embryophyta</taxon>
        <taxon>Tracheophyta</taxon>
        <taxon>Spermatophyta</taxon>
        <taxon>Magnoliopsida</taxon>
        <taxon>eudicotyledons</taxon>
        <taxon>Gunneridae</taxon>
        <taxon>Pentapetalae</taxon>
        <taxon>rosids</taxon>
        <taxon>fabids</taxon>
        <taxon>Fabales</taxon>
        <taxon>Fabaceae</taxon>
        <taxon>Papilionoideae</taxon>
        <taxon>50 kb inversion clade</taxon>
        <taxon>NPAAA clade</taxon>
        <taxon>Hologalegina</taxon>
        <taxon>IRL clade</taxon>
        <taxon>Trifolieae</taxon>
        <taxon>Trifolium</taxon>
    </lineage>
</organism>